<accession>A0ABQ9K270</accession>
<protein>
    <submittedName>
        <fullName evidence="1">Uncharacterized protein</fullName>
    </submittedName>
</protein>
<reference evidence="1" key="1">
    <citation type="journal article" date="2023" name="Insect Mol. Biol.">
        <title>Genome sequencing provides insights into the evolution of gene families encoding plant cell wall-degrading enzymes in longhorned beetles.</title>
        <authorList>
            <person name="Shin N.R."/>
            <person name="Okamura Y."/>
            <person name="Kirsch R."/>
            <person name="Pauchet Y."/>
        </authorList>
    </citation>
    <scope>NUCLEOTIDE SEQUENCE</scope>
    <source>
        <strain evidence="1">MMC_N1</strain>
    </source>
</reference>
<organism evidence="1 2">
    <name type="scientific">Molorchus minor</name>
    <dbReference type="NCBI Taxonomy" id="1323400"/>
    <lineage>
        <taxon>Eukaryota</taxon>
        <taxon>Metazoa</taxon>
        <taxon>Ecdysozoa</taxon>
        <taxon>Arthropoda</taxon>
        <taxon>Hexapoda</taxon>
        <taxon>Insecta</taxon>
        <taxon>Pterygota</taxon>
        <taxon>Neoptera</taxon>
        <taxon>Endopterygota</taxon>
        <taxon>Coleoptera</taxon>
        <taxon>Polyphaga</taxon>
        <taxon>Cucujiformia</taxon>
        <taxon>Chrysomeloidea</taxon>
        <taxon>Cerambycidae</taxon>
        <taxon>Lamiinae</taxon>
        <taxon>Monochamini</taxon>
        <taxon>Molorchus</taxon>
    </lineage>
</organism>
<comment type="caution">
    <text evidence="1">The sequence shown here is derived from an EMBL/GenBank/DDBJ whole genome shotgun (WGS) entry which is preliminary data.</text>
</comment>
<keyword evidence="2" id="KW-1185">Reference proteome</keyword>
<gene>
    <name evidence="1" type="ORF">NQ317_003465</name>
</gene>
<dbReference type="Proteomes" id="UP001162164">
    <property type="component" value="Unassembled WGS sequence"/>
</dbReference>
<name>A0ABQ9K270_9CUCU</name>
<proteinExistence type="predicted"/>
<evidence type="ECO:0000313" key="2">
    <source>
        <dbReference type="Proteomes" id="UP001162164"/>
    </source>
</evidence>
<dbReference type="EMBL" id="JAPWTJ010000066">
    <property type="protein sequence ID" value="KAJ8983677.1"/>
    <property type="molecule type" value="Genomic_DNA"/>
</dbReference>
<sequence length="93" mass="10750">MAQNIFWYRCTFDSSPNISRKVVWKIVDFILMNKSLDKKTYNTGLNENGVLQSKEFTGTSKPRARFDDAPSAYFFEEGTFTFLSLLFTSNIGR</sequence>
<evidence type="ECO:0000313" key="1">
    <source>
        <dbReference type="EMBL" id="KAJ8983677.1"/>
    </source>
</evidence>